<sequence length="137" mass="15828">MIPIDSRLVSREQEFVPMRNMLEQHRFTVGGNWDYDHGSFDCNLDGDNKVWLRLPFTVTNGNLDADTEDNDAKIRLGQPYVLKHLYNEGLDTEAQPRVMGSVIDQFQDPVDPDAQVERQWVEKAEEVLRQVEAHFPA</sequence>
<dbReference type="InterPro" id="IPR036491">
    <property type="entry name" value="YugN-like_sf"/>
</dbReference>
<evidence type="ECO:0008006" key="3">
    <source>
        <dbReference type="Google" id="ProtNLM"/>
    </source>
</evidence>
<accession>A0ABQ4N971</accession>
<evidence type="ECO:0000313" key="1">
    <source>
        <dbReference type="EMBL" id="GIQ64456.1"/>
    </source>
</evidence>
<dbReference type="Pfam" id="PF08868">
    <property type="entry name" value="YugN"/>
    <property type="match status" value="1"/>
</dbReference>
<dbReference type="InterPro" id="IPR014967">
    <property type="entry name" value="Uncharacterised_YugN-like"/>
</dbReference>
<dbReference type="Proteomes" id="UP000680304">
    <property type="component" value="Unassembled WGS sequence"/>
</dbReference>
<comment type="caution">
    <text evidence="1">The sequence shown here is derived from an EMBL/GenBank/DDBJ whole genome shotgun (WGS) entry which is preliminary data.</text>
</comment>
<gene>
    <name evidence="1" type="ORF">PACILC2_30240</name>
</gene>
<organism evidence="1 2">
    <name type="scientific">Paenibacillus cisolokensis</name>
    <dbReference type="NCBI Taxonomy" id="1658519"/>
    <lineage>
        <taxon>Bacteria</taxon>
        <taxon>Bacillati</taxon>
        <taxon>Bacillota</taxon>
        <taxon>Bacilli</taxon>
        <taxon>Bacillales</taxon>
        <taxon>Paenibacillaceae</taxon>
        <taxon>Paenibacillus</taxon>
    </lineage>
</organism>
<dbReference type="RefSeq" id="WP_213529149.1">
    <property type="nucleotide sequence ID" value="NZ_BOVJ01000096.1"/>
</dbReference>
<dbReference type="SUPFAM" id="SSF160755">
    <property type="entry name" value="YugN-like"/>
    <property type="match status" value="1"/>
</dbReference>
<dbReference type="EMBL" id="BOVJ01000096">
    <property type="protein sequence ID" value="GIQ64456.1"/>
    <property type="molecule type" value="Genomic_DNA"/>
</dbReference>
<reference evidence="1 2" key="1">
    <citation type="submission" date="2021-04" db="EMBL/GenBank/DDBJ databases">
        <title>Draft genome sequence of Paenibacillus cisolokensis, LC2-13A.</title>
        <authorList>
            <person name="Uke A."/>
            <person name="Chhe C."/>
            <person name="Baramee S."/>
            <person name="Kosugi A."/>
        </authorList>
    </citation>
    <scope>NUCLEOTIDE SEQUENCE [LARGE SCALE GENOMIC DNA]</scope>
    <source>
        <strain evidence="1 2">LC2-13A</strain>
    </source>
</reference>
<name>A0ABQ4N971_9BACL</name>
<dbReference type="Gene3D" id="3.30.310.100">
    <property type="entry name" value="YugN-like"/>
    <property type="match status" value="1"/>
</dbReference>
<protein>
    <recommendedName>
        <fullName evidence="3">YugN-like family protein</fullName>
    </recommendedName>
</protein>
<proteinExistence type="predicted"/>
<evidence type="ECO:0000313" key="2">
    <source>
        <dbReference type="Proteomes" id="UP000680304"/>
    </source>
</evidence>
<keyword evidence="2" id="KW-1185">Reference proteome</keyword>